<organism evidence="1 2">
    <name type="scientific">Rhabditophanes sp. KR3021</name>
    <dbReference type="NCBI Taxonomy" id="114890"/>
    <lineage>
        <taxon>Eukaryota</taxon>
        <taxon>Metazoa</taxon>
        <taxon>Ecdysozoa</taxon>
        <taxon>Nematoda</taxon>
        <taxon>Chromadorea</taxon>
        <taxon>Rhabditida</taxon>
        <taxon>Tylenchina</taxon>
        <taxon>Panagrolaimomorpha</taxon>
        <taxon>Strongyloidoidea</taxon>
        <taxon>Alloionematidae</taxon>
        <taxon>Rhabditophanes</taxon>
    </lineage>
</organism>
<dbReference type="WBParaSite" id="RSKR_0000945400.1">
    <property type="protein sequence ID" value="RSKR_0000945400.1"/>
    <property type="gene ID" value="RSKR_0000945400"/>
</dbReference>
<evidence type="ECO:0000313" key="1">
    <source>
        <dbReference type="Proteomes" id="UP000095286"/>
    </source>
</evidence>
<accession>A0AC35UBS8</accession>
<dbReference type="Proteomes" id="UP000095286">
    <property type="component" value="Unplaced"/>
</dbReference>
<sequence length="450" mass="49112">MLRGTIHIRKISSVPKFYDVVIVGGGMVGNAMAASLGSSPALKSSTILLLEAGKEPQLVKGNELYSNRVSAVSPLSVNLFKKLSIWECLEGNRVQPVREMRVLDDASQSNIFFEQKNDGQQIAHIIENNAIIGSLFNRLKEFENISVQTGAKVDDIKVPESIGKLAEITMTDGSQINTNLVIGADGFNSSVRKAINTEYTAWNYDQMGIVCTLNIKSEVNDTAWQRFTPLGPLALLPLNKNLSSLVWTTSPAEAKRLLALSEDEFVDELNRHLQTETNQNSLVNQALFMLEKVTSSLPLGEAARAATLACGTRIPEVISLQSDTRAAFPLGFGHAHDYVAPRAALIGDAGHRMHPLAGQGVNLGWSDVEKLTNVIETCISEGGDIGSLTYLREYQDAAQKHNLPVMVSVDWLNRLYGSNLTPVVLARSLGLYAVNKLTPLKDLIMYKASH</sequence>
<reference evidence="2" key="1">
    <citation type="submission" date="2016-11" db="UniProtKB">
        <authorList>
            <consortium name="WormBaseParasite"/>
        </authorList>
    </citation>
    <scope>IDENTIFICATION</scope>
    <source>
        <strain evidence="2">KR3021</strain>
    </source>
</reference>
<evidence type="ECO:0000313" key="2">
    <source>
        <dbReference type="WBParaSite" id="RSKR_0000945400.1"/>
    </source>
</evidence>
<proteinExistence type="predicted"/>
<name>A0AC35UBS8_9BILA</name>
<protein>
    <submittedName>
        <fullName evidence="2">Ubiquinone biosynthesis monooxygenase COQ6, mitochondrial</fullName>
    </submittedName>
</protein>